<keyword evidence="2" id="KW-1003">Cell membrane</keyword>
<comment type="caution">
    <text evidence="4">The sequence shown here is derived from an EMBL/GenBank/DDBJ whole genome shotgun (WGS) entry which is preliminary data.</text>
</comment>
<dbReference type="GO" id="GO:0022857">
    <property type="term" value="F:transmembrane transporter activity"/>
    <property type="evidence" value="ECO:0007669"/>
    <property type="project" value="InterPro"/>
</dbReference>
<dbReference type="InterPro" id="IPR011701">
    <property type="entry name" value="MFS"/>
</dbReference>
<dbReference type="Proteomes" id="UP000663843">
    <property type="component" value="Unassembled WGS sequence"/>
</dbReference>
<feature type="transmembrane region" description="Helical" evidence="3">
    <location>
        <begin position="202"/>
        <end position="221"/>
    </location>
</feature>
<evidence type="ECO:0000256" key="2">
    <source>
        <dbReference type="ARBA" id="ARBA00022475"/>
    </source>
</evidence>
<dbReference type="AlphaFoldDB" id="A0A8H3B430"/>
<feature type="transmembrane region" description="Helical" evidence="3">
    <location>
        <begin position="381"/>
        <end position="398"/>
    </location>
</feature>
<keyword evidence="3" id="KW-1133">Transmembrane helix</keyword>
<keyword evidence="3" id="KW-0812">Transmembrane</keyword>
<sequence>MAGGAILMPSGGKDVTWRQKIPPKNVIYPFALVTSLFFLWGFAYGLLDVLNKHFQNTLGITKLQSTGLQVAYFGLGYFAFSPVAGEVLRRRGYKFTIIMGLTFYSVGAILFWPCAKFAGESNKKAIFGGFVICTAVIACGLASLETSANSYITCLPGTEPSGAAFRLQLSQSFNGIASFAGPFIASKYFFSDGNANNLTNVQWVYLAVALMGAFIAFLFIVTKLPETSEAELEEQAQAAAEMSGVDATTTQPFYKQYRVFFGWFAQLLYTGAQVTIGSFFINYGAEVVGWSDAKTSNFLSYGLIMFTVGRFVGLAFLAIWPAELLVGLWSIACLVLITCTTFLHGKAGMACLMTVMFFEAPLFPCIFVISTKRMGRHTRRAASLLISAVGGGAIFPPIQGAIADAHGTRISYAINIPAFLYIAGFSLFLWFRHGAQFNLHAESMAKVESAPETVENSLGSSLRRTQTIESQKIRERAEADIFEDKEKV</sequence>
<feature type="transmembrane region" description="Helical" evidence="3">
    <location>
        <begin position="324"/>
        <end position="343"/>
    </location>
</feature>
<dbReference type="SUPFAM" id="SSF103473">
    <property type="entry name" value="MFS general substrate transporter"/>
    <property type="match status" value="1"/>
</dbReference>
<name>A0A8H3B430_9AGAM</name>
<feature type="transmembrane region" description="Helical" evidence="3">
    <location>
        <begin position="26"/>
        <end position="47"/>
    </location>
</feature>
<evidence type="ECO:0000313" key="5">
    <source>
        <dbReference type="Proteomes" id="UP000663843"/>
    </source>
</evidence>
<gene>
    <name evidence="4" type="ORF">RDB_LOCUS82591</name>
</gene>
<feature type="transmembrane region" description="Helical" evidence="3">
    <location>
        <begin position="298"/>
        <end position="317"/>
    </location>
</feature>
<organism evidence="4 5">
    <name type="scientific">Rhizoctonia solani</name>
    <dbReference type="NCBI Taxonomy" id="456999"/>
    <lineage>
        <taxon>Eukaryota</taxon>
        <taxon>Fungi</taxon>
        <taxon>Dikarya</taxon>
        <taxon>Basidiomycota</taxon>
        <taxon>Agaricomycotina</taxon>
        <taxon>Agaricomycetes</taxon>
        <taxon>Cantharellales</taxon>
        <taxon>Ceratobasidiaceae</taxon>
        <taxon>Rhizoctonia</taxon>
    </lineage>
</organism>
<proteinExistence type="predicted"/>
<comment type="subcellular location">
    <subcellularLocation>
        <location evidence="1">Cell inner membrane</location>
        <topology evidence="1">Multi-pass membrane protein</topology>
    </subcellularLocation>
</comment>
<feature type="transmembrane region" description="Helical" evidence="3">
    <location>
        <begin position="67"/>
        <end position="88"/>
    </location>
</feature>
<feature type="transmembrane region" description="Helical" evidence="3">
    <location>
        <begin position="95"/>
        <end position="113"/>
    </location>
</feature>
<evidence type="ECO:0000256" key="3">
    <source>
        <dbReference type="SAM" id="Phobius"/>
    </source>
</evidence>
<accession>A0A8H3B430</accession>
<dbReference type="Pfam" id="PF07690">
    <property type="entry name" value="MFS_1"/>
    <property type="match status" value="1"/>
</dbReference>
<dbReference type="PANTHER" id="PTHR43702:SF3">
    <property type="entry name" value="PROTEIN TSGA"/>
    <property type="match status" value="1"/>
</dbReference>
<dbReference type="InterPro" id="IPR036259">
    <property type="entry name" value="MFS_trans_sf"/>
</dbReference>
<reference evidence="4" key="1">
    <citation type="submission" date="2021-01" db="EMBL/GenBank/DDBJ databases">
        <authorList>
            <person name="Kaushik A."/>
        </authorList>
    </citation>
    <scope>NUCLEOTIDE SEQUENCE</scope>
    <source>
        <strain evidence="4">AG2-2IIIB</strain>
    </source>
</reference>
<dbReference type="Gene3D" id="1.20.1250.20">
    <property type="entry name" value="MFS general substrate transporter like domains"/>
    <property type="match status" value="2"/>
</dbReference>
<feature type="transmembrane region" description="Helical" evidence="3">
    <location>
        <begin position="125"/>
        <end position="144"/>
    </location>
</feature>
<dbReference type="EMBL" id="CAJMWT010002575">
    <property type="protein sequence ID" value="CAE6447359.1"/>
    <property type="molecule type" value="Genomic_DNA"/>
</dbReference>
<protein>
    <submittedName>
        <fullName evidence="4">Uncharacterized protein</fullName>
    </submittedName>
</protein>
<keyword evidence="3" id="KW-0472">Membrane</keyword>
<feature type="transmembrane region" description="Helical" evidence="3">
    <location>
        <begin position="349"/>
        <end position="369"/>
    </location>
</feature>
<dbReference type="InterPro" id="IPR050375">
    <property type="entry name" value="MFS_TsgA-like"/>
</dbReference>
<dbReference type="OrthoDB" id="5425539at2759"/>
<evidence type="ECO:0000256" key="1">
    <source>
        <dbReference type="ARBA" id="ARBA00004429"/>
    </source>
</evidence>
<dbReference type="PANTHER" id="PTHR43702">
    <property type="entry name" value="L-FUCOSE-PROTON SYMPORTER"/>
    <property type="match status" value="1"/>
</dbReference>
<dbReference type="GO" id="GO:0005886">
    <property type="term" value="C:plasma membrane"/>
    <property type="evidence" value="ECO:0007669"/>
    <property type="project" value="UniProtKB-SubCell"/>
</dbReference>
<feature type="transmembrane region" description="Helical" evidence="3">
    <location>
        <begin position="410"/>
        <end position="431"/>
    </location>
</feature>
<evidence type="ECO:0000313" key="4">
    <source>
        <dbReference type="EMBL" id="CAE6447359.1"/>
    </source>
</evidence>
<feature type="transmembrane region" description="Helical" evidence="3">
    <location>
        <begin position="260"/>
        <end position="283"/>
    </location>
</feature>